<protein>
    <submittedName>
        <fullName evidence="7">Uncharacterized protein</fullName>
    </submittedName>
</protein>
<evidence type="ECO:0000256" key="2">
    <source>
        <dbReference type="ARBA" id="ARBA00009066"/>
    </source>
</evidence>
<evidence type="ECO:0000313" key="7">
    <source>
        <dbReference type="EMBL" id="KAG9323488.1"/>
    </source>
</evidence>
<dbReference type="GO" id="GO:0005789">
    <property type="term" value="C:endoplasmic reticulum membrane"/>
    <property type="evidence" value="ECO:0007669"/>
    <property type="project" value="InterPro"/>
</dbReference>
<dbReference type="InterPro" id="IPR005351">
    <property type="entry name" value="ASTER"/>
</dbReference>
<dbReference type="GO" id="GO:0044183">
    <property type="term" value="F:protein folding chaperone"/>
    <property type="evidence" value="ECO:0007669"/>
    <property type="project" value="InterPro"/>
</dbReference>
<reference evidence="7" key="1">
    <citation type="submission" date="2021-07" db="EMBL/GenBank/DDBJ databases">
        <title>Draft genome of Mortierella alpina, strain LL118, isolated from an aspen leaf litter sample.</title>
        <authorList>
            <person name="Yang S."/>
            <person name="Vinatzer B.A."/>
        </authorList>
    </citation>
    <scope>NUCLEOTIDE SEQUENCE</scope>
    <source>
        <strain evidence="7">LL118</strain>
    </source>
</reference>
<evidence type="ECO:0000256" key="1">
    <source>
        <dbReference type="ARBA" id="ARBA00004370"/>
    </source>
</evidence>
<dbReference type="PANTHER" id="PTHR13193">
    <property type="entry name" value="CGI-140"/>
    <property type="match status" value="1"/>
</dbReference>
<comment type="subcellular location">
    <subcellularLocation>
        <location evidence="1">Membrane</location>
    </subcellularLocation>
</comment>
<evidence type="ECO:0000256" key="3">
    <source>
        <dbReference type="ARBA" id="ARBA00022692"/>
    </source>
</evidence>
<dbReference type="Proteomes" id="UP000717515">
    <property type="component" value="Unassembled WGS sequence"/>
</dbReference>
<dbReference type="PANTHER" id="PTHR13193:SF0">
    <property type="entry name" value="PAT COMPLEX SUBUNIT ASTERIX"/>
    <property type="match status" value="1"/>
</dbReference>
<comment type="similarity">
    <text evidence="2">Belongs to the Asterix family.</text>
</comment>
<keyword evidence="5 6" id="KW-0472">Membrane</keyword>
<feature type="transmembrane region" description="Helical" evidence="6">
    <location>
        <begin position="106"/>
        <end position="127"/>
    </location>
</feature>
<comment type="caution">
    <text evidence="7">The sequence shown here is derived from an EMBL/GenBank/DDBJ whole genome shotgun (WGS) entry which is preliminary data.</text>
</comment>
<proteinExistence type="inferred from homology"/>
<keyword evidence="3 6" id="KW-0812">Transmembrane</keyword>
<evidence type="ECO:0000256" key="6">
    <source>
        <dbReference type="SAM" id="Phobius"/>
    </source>
</evidence>
<feature type="transmembrane region" description="Helical" evidence="6">
    <location>
        <begin position="36"/>
        <end position="53"/>
    </location>
</feature>
<organism evidence="7 8">
    <name type="scientific">Mortierella alpina</name>
    <name type="common">Oleaginous fungus</name>
    <name type="synonym">Mortierella renispora</name>
    <dbReference type="NCBI Taxonomy" id="64518"/>
    <lineage>
        <taxon>Eukaryota</taxon>
        <taxon>Fungi</taxon>
        <taxon>Fungi incertae sedis</taxon>
        <taxon>Mucoromycota</taxon>
        <taxon>Mortierellomycotina</taxon>
        <taxon>Mortierellomycetes</taxon>
        <taxon>Mortierellales</taxon>
        <taxon>Mortierellaceae</taxon>
        <taxon>Mortierella</taxon>
    </lineage>
</organism>
<keyword evidence="4 6" id="KW-1133">Transmembrane helix</keyword>
<evidence type="ECO:0000256" key="4">
    <source>
        <dbReference type="ARBA" id="ARBA00022989"/>
    </source>
</evidence>
<dbReference type="GO" id="GO:0045048">
    <property type="term" value="P:protein insertion into ER membrane"/>
    <property type="evidence" value="ECO:0007669"/>
    <property type="project" value="InterPro"/>
</dbReference>
<dbReference type="Pfam" id="PF03669">
    <property type="entry name" value="ASTER"/>
    <property type="match status" value="1"/>
</dbReference>
<name>A0A9P8A2C4_MORAP</name>
<dbReference type="EMBL" id="JAIFTL010000099">
    <property type="protein sequence ID" value="KAG9323488.1"/>
    <property type="molecule type" value="Genomic_DNA"/>
</dbReference>
<dbReference type="AlphaFoldDB" id="A0A9P8A2C4"/>
<evidence type="ECO:0000256" key="5">
    <source>
        <dbReference type="ARBA" id="ARBA00023136"/>
    </source>
</evidence>
<accession>A0A9P8A2C4</accession>
<gene>
    <name evidence="7" type="ORF">KVV02_007813</name>
</gene>
<evidence type="ECO:0000313" key="8">
    <source>
        <dbReference type="Proteomes" id="UP000717515"/>
    </source>
</evidence>
<sequence length="139" mass="14888">MSSAASASSSSDPRRPDRIVEYKPEVKRIEDDDPDVPGFVALVLAVVGLMIRLERNANTGSGGVGGDIRYGRISQQHSTAVEATSYQRLEESPSHRKMASLYAEGGLMGSPAATILFSISSLVMNYLPELVALYSGVKI</sequence>